<keyword evidence="2" id="KW-0812">Transmembrane</keyword>
<name>A0A2N3MZC8_9PEZI</name>
<proteinExistence type="predicted"/>
<protein>
    <submittedName>
        <fullName evidence="3">Uncharacterized protein</fullName>
    </submittedName>
</protein>
<sequence length="831" mass="92398">MVANETSIYYGLWNNHDEQFPFSLTLTVPTKTGNYIIAALSALVAWAGIAFSGIVAYFLHQYFAARKNKDVLDLQLQVLFRSESGALESAFEGVKLYWAWKNISKRVWWRIVPFSILAAILWATFIIGSVLVANVASDGYGDVFVTAVPEHCGDVGFGAGELTAAEINSVENDSSLRASRSAYESWFRHNLRWARTYSQAHYAISRLAGTSSPPASRSRQITLPYAAEEVDCPWTIDTRCLGVNNTDGPALHLDTGLLDSHADLGINAPRRERVQIRKTATCGVVDTSKWDVRYTSESNITLIGTELLAENQTRLYPPEFRKVPLFHQVNAVQGIIMVMKFWHYAKVEGRNEWGGQTGRIPLIPTFQTDDFDMSFFAVATGIIFYEKVYDPLYFATHGVDSQISSNVNGQHAYLSNRMYNTVACQEAYEICNPGTGKCSGLVGILELPRKVLDLGFNNHQQVTARRLVQNMYWGGQISLNGPESTSGLLMQEQSAILSADPAENQWQLEVQYWFATCLSHFQNMILDWSSKPWLDPSGNDTISQHINMTRLDTAYREVNILPEFKEQCRNTIIRTSASVQNFNVTATLLVLCLIFAIIGAKLVLSTVVEFLRKRKRAGGLVDPKAVDKAIARDADDKYQLLRMALEGTRIGGWEMGPFGMPVTKEGAEILPPQRDPVRKLARYPTFPMYSVVSKDGGVEVFHGKSQVDSRTSTLVCSNMTASPTASVSPPPMSSLRDRLGQHGTGLQVVSETELEDGRRSVSNTPSQETLRDGSGNSTASQEALANRTPSFSGTSTLNWEPTRVRGFPGVRRPVRAETWTSTARTLRNEER</sequence>
<feature type="region of interest" description="Disordered" evidence="1">
    <location>
        <begin position="720"/>
        <end position="831"/>
    </location>
</feature>
<comment type="caution">
    <text evidence="3">The sequence shown here is derived from an EMBL/GenBank/DDBJ whole genome shotgun (WGS) entry which is preliminary data.</text>
</comment>
<gene>
    <name evidence="3" type="ORF">jhhlp_008053</name>
</gene>
<dbReference type="AlphaFoldDB" id="A0A2N3MZC8"/>
<dbReference type="EMBL" id="NLAX01001584">
    <property type="protein sequence ID" value="PKS05536.1"/>
    <property type="molecule type" value="Genomic_DNA"/>
</dbReference>
<feature type="transmembrane region" description="Helical" evidence="2">
    <location>
        <begin position="111"/>
        <end position="133"/>
    </location>
</feature>
<evidence type="ECO:0000256" key="1">
    <source>
        <dbReference type="SAM" id="MobiDB-lite"/>
    </source>
</evidence>
<keyword evidence="4" id="KW-1185">Reference proteome</keyword>
<feature type="transmembrane region" description="Helical" evidence="2">
    <location>
        <begin position="588"/>
        <end position="611"/>
    </location>
</feature>
<dbReference type="Proteomes" id="UP000233524">
    <property type="component" value="Unassembled WGS sequence"/>
</dbReference>
<evidence type="ECO:0000313" key="3">
    <source>
        <dbReference type="EMBL" id="PKS05536.1"/>
    </source>
</evidence>
<accession>A0A2N3MZC8</accession>
<dbReference type="InParanoid" id="A0A2N3MZC8"/>
<keyword evidence="2" id="KW-0472">Membrane</keyword>
<organism evidence="3 4">
    <name type="scientific">Lomentospora prolificans</name>
    <dbReference type="NCBI Taxonomy" id="41688"/>
    <lineage>
        <taxon>Eukaryota</taxon>
        <taxon>Fungi</taxon>
        <taxon>Dikarya</taxon>
        <taxon>Ascomycota</taxon>
        <taxon>Pezizomycotina</taxon>
        <taxon>Sordariomycetes</taxon>
        <taxon>Hypocreomycetidae</taxon>
        <taxon>Microascales</taxon>
        <taxon>Microascaceae</taxon>
        <taxon>Lomentospora</taxon>
    </lineage>
</organism>
<feature type="compositionally biased region" description="Polar residues" evidence="1">
    <location>
        <begin position="760"/>
        <end position="799"/>
    </location>
</feature>
<dbReference type="VEuPathDB" id="FungiDB:jhhlp_008053"/>
<dbReference type="OrthoDB" id="3540210at2759"/>
<keyword evidence="2" id="KW-1133">Transmembrane helix</keyword>
<reference evidence="3 4" key="1">
    <citation type="journal article" date="2017" name="G3 (Bethesda)">
        <title>First Draft Genome Sequence of the Pathogenic Fungus Lomentospora prolificans (Formerly Scedosporium prolificans).</title>
        <authorList>
            <person name="Luo R."/>
            <person name="Zimin A."/>
            <person name="Workman R."/>
            <person name="Fan Y."/>
            <person name="Pertea G."/>
            <person name="Grossman N."/>
            <person name="Wear M.P."/>
            <person name="Jia B."/>
            <person name="Miller H."/>
            <person name="Casadevall A."/>
            <person name="Timp W."/>
            <person name="Zhang S.X."/>
            <person name="Salzberg S.L."/>
        </authorList>
    </citation>
    <scope>NUCLEOTIDE SEQUENCE [LARGE SCALE GENOMIC DNA]</scope>
    <source>
        <strain evidence="3 4">JHH-5317</strain>
    </source>
</reference>
<evidence type="ECO:0000313" key="4">
    <source>
        <dbReference type="Proteomes" id="UP000233524"/>
    </source>
</evidence>
<evidence type="ECO:0000256" key="2">
    <source>
        <dbReference type="SAM" id="Phobius"/>
    </source>
</evidence>
<feature type="transmembrane region" description="Helical" evidence="2">
    <location>
        <begin position="35"/>
        <end position="59"/>
    </location>
</feature>